<sequence length="114" mass="12343">MDQTKPRPQADCTVGGWSHSYGTSLWKATVRQKAPSYCVDEQDQPWEGSHIHNENELPDLKAVLPMDAVSVNMMIMPVSGVGMTNTGLGSVSPGFAQGRDEKDCSTAVMQSLNC</sequence>
<organism evidence="1 2">
    <name type="scientific">Fusarium sarcochroum</name>
    <dbReference type="NCBI Taxonomy" id="1208366"/>
    <lineage>
        <taxon>Eukaryota</taxon>
        <taxon>Fungi</taxon>
        <taxon>Dikarya</taxon>
        <taxon>Ascomycota</taxon>
        <taxon>Pezizomycotina</taxon>
        <taxon>Sordariomycetes</taxon>
        <taxon>Hypocreomycetidae</taxon>
        <taxon>Hypocreales</taxon>
        <taxon>Nectriaceae</taxon>
        <taxon>Fusarium</taxon>
        <taxon>Fusarium lateritium species complex</taxon>
    </lineage>
</organism>
<reference evidence="1" key="2">
    <citation type="submission" date="2020-05" db="EMBL/GenBank/DDBJ databases">
        <authorList>
            <person name="Kim H.-S."/>
            <person name="Proctor R.H."/>
            <person name="Brown D.W."/>
        </authorList>
    </citation>
    <scope>NUCLEOTIDE SEQUENCE</scope>
    <source>
        <strain evidence="1">NRRL 20472</strain>
    </source>
</reference>
<evidence type="ECO:0000313" key="2">
    <source>
        <dbReference type="Proteomes" id="UP000622797"/>
    </source>
</evidence>
<name>A0A8H4U9B4_9HYPO</name>
<gene>
    <name evidence="1" type="ORF">FSARC_1491</name>
</gene>
<reference evidence="1" key="1">
    <citation type="journal article" date="2020" name="BMC Genomics">
        <title>Correction to: Identification and distribution of gene clusters required for synthesis of sphingolipid metabolism inhibitors in diverse species of the filamentous fungus Fusarium.</title>
        <authorList>
            <person name="Kim H.S."/>
            <person name="Lohmar J.M."/>
            <person name="Busman M."/>
            <person name="Brown D.W."/>
            <person name="Naumann T.A."/>
            <person name="Divon H.H."/>
            <person name="Lysoe E."/>
            <person name="Uhlig S."/>
            <person name="Proctor R.H."/>
        </authorList>
    </citation>
    <scope>NUCLEOTIDE SEQUENCE</scope>
    <source>
        <strain evidence="1">NRRL 20472</strain>
    </source>
</reference>
<accession>A0A8H4U9B4</accession>
<dbReference type="AlphaFoldDB" id="A0A8H4U9B4"/>
<protein>
    <submittedName>
        <fullName evidence="1">Uncharacterized protein</fullName>
    </submittedName>
</protein>
<comment type="caution">
    <text evidence="1">The sequence shown here is derived from an EMBL/GenBank/DDBJ whole genome shotgun (WGS) entry which is preliminary data.</text>
</comment>
<evidence type="ECO:0000313" key="1">
    <source>
        <dbReference type="EMBL" id="KAF4971798.1"/>
    </source>
</evidence>
<keyword evidence="2" id="KW-1185">Reference proteome</keyword>
<dbReference type="Proteomes" id="UP000622797">
    <property type="component" value="Unassembled WGS sequence"/>
</dbReference>
<dbReference type="EMBL" id="JABEXW010000079">
    <property type="protein sequence ID" value="KAF4971798.1"/>
    <property type="molecule type" value="Genomic_DNA"/>
</dbReference>
<proteinExistence type="predicted"/>